<sequence>MKRPIFLFNLLLILGLIVSACAVPVTAPAAAPGEQPAPAAQKVTIRLATWAGVDESAELQVLLDQINSEQDRFEIVHEPAPADYYTKIQTALAGGTSADLFWLSQEWIAGMAAQGALLDITDFLAGDTTHPAANLDDYFPDILKTAQYQGRTYGLPWIAQPVVLYFNRALFDAAGVDYPTADWTWDDFVAAAAALTKDLDGDGKNDQWGFTMNGWPPPQMFVWQAGGEVITADLSASPIDTPEAITGFQFYADLIYDDVHTPPEAVIQEQGFGEMFKAGKIAMFMGGAADDLDRVPGLDVGVVRVPAGPAGRPTFAWTASTVIAAQTKNPELAYEALARLTEKIHGWKIVAPRKSLANVEALVAAEPRKEKNAAAIVEAIPDMRAFNIIPRHQEWDTIFWGDFMDPLFHDQGTAAELAPKIRPLLEELLP</sequence>
<keyword evidence="4 5" id="KW-0732">Signal</keyword>
<dbReference type="InterPro" id="IPR006059">
    <property type="entry name" value="SBP"/>
</dbReference>
<dbReference type="InterPro" id="IPR050490">
    <property type="entry name" value="Bact_solute-bd_prot1"/>
</dbReference>
<proteinExistence type="inferred from homology"/>
<dbReference type="Pfam" id="PF01547">
    <property type="entry name" value="SBP_bac_1"/>
    <property type="match status" value="1"/>
</dbReference>
<name>A0A7C1K1F3_9CHLR</name>
<evidence type="ECO:0000256" key="2">
    <source>
        <dbReference type="ARBA" id="ARBA00008520"/>
    </source>
</evidence>
<dbReference type="GO" id="GO:0030313">
    <property type="term" value="C:cell envelope"/>
    <property type="evidence" value="ECO:0007669"/>
    <property type="project" value="UniProtKB-SubCell"/>
</dbReference>
<feature type="chain" id="PRO_5028437804" evidence="5">
    <location>
        <begin position="23"/>
        <end position="430"/>
    </location>
</feature>
<dbReference type="SUPFAM" id="SSF53850">
    <property type="entry name" value="Periplasmic binding protein-like II"/>
    <property type="match status" value="1"/>
</dbReference>
<feature type="signal peptide" evidence="5">
    <location>
        <begin position="1"/>
        <end position="22"/>
    </location>
</feature>
<evidence type="ECO:0000256" key="1">
    <source>
        <dbReference type="ARBA" id="ARBA00004196"/>
    </source>
</evidence>
<dbReference type="PANTHER" id="PTHR43649:SF31">
    <property type="entry name" value="SN-GLYCEROL-3-PHOSPHATE-BINDING PERIPLASMIC PROTEIN UGPB"/>
    <property type="match status" value="1"/>
</dbReference>
<dbReference type="AlphaFoldDB" id="A0A7C1K1F3"/>
<dbReference type="PROSITE" id="PS51257">
    <property type="entry name" value="PROKAR_LIPOPROTEIN"/>
    <property type="match status" value="1"/>
</dbReference>
<reference evidence="6" key="1">
    <citation type="journal article" date="2020" name="mSystems">
        <title>Genome- and Community-Level Interaction Insights into Carbon Utilization and Element Cycling Functions of Hydrothermarchaeota in Hydrothermal Sediment.</title>
        <authorList>
            <person name="Zhou Z."/>
            <person name="Liu Y."/>
            <person name="Xu W."/>
            <person name="Pan J."/>
            <person name="Luo Z.H."/>
            <person name="Li M."/>
        </authorList>
    </citation>
    <scope>NUCLEOTIDE SEQUENCE [LARGE SCALE GENOMIC DNA]</scope>
    <source>
        <strain evidence="6">SpSt-289</strain>
    </source>
</reference>
<dbReference type="PANTHER" id="PTHR43649">
    <property type="entry name" value="ARABINOSE-BINDING PROTEIN-RELATED"/>
    <property type="match status" value="1"/>
</dbReference>
<evidence type="ECO:0000256" key="5">
    <source>
        <dbReference type="SAM" id="SignalP"/>
    </source>
</evidence>
<gene>
    <name evidence="6" type="ORF">ENQ20_17755</name>
</gene>
<comment type="caution">
    <text evidence="6">The sequence shown here is derived from an EMBL/GenBank/DDBJ whole genome shotgun (WGS) entry which is preliminary data.</text>
</comment>
<comment type="subcellular location">
    <subcellularLocation>
        <location evidence="1">Cell envelope</location>
    </subcellularLocation>
</comment>
<evidence type="ECO:0000313" key="6">
    <source>
        <dbReference type="EMBL" id="HDX33309.1"/>
    </source>
</evidence>
<dbReference type="Gene3D" id="3.40.190.10">
    <property type="entry name" value="Periplasmic binding protein-like II"/>
    <property type="match status" value="1"/>
</dbReference>
<keyword evidence="3" id="KW-0813">Transport</keyword>
<comment type="similarity">
    <text evidence="2">Belongs to the bacterial solute-binding protein 1 family.</text>
</comment>
<accession>A0A7C1K1F3</accession>
<evidence type="ECO:0000256" key="3">
    <source>
        <dbReference type="ARBA" id="ARBA00022448"/>
    </source>
</evidence>
<dbReference type="CDD" id="cd13585">
    <property type="entry name" value="PBP2_TMBP_like"/>
    <property type="match status" value="1"/>
</dbReference>
<dbReference type="EMBL" id="DSMG01000185">
    <property type="protein sequence ID" value="HDX33309.1"/>
    <property type="molecule type" value="Genomic_DNA"/>
</dbReference>
<protein>
    <submittedName>
        <fullName evidence="6">Sugar ABC transporter substrate-binding protein</fullName>
    </submittedName>
</protein>
<evidence type="ECO:0000256" key="4">
    <source>
        <dbReference type="ARBA" id="ARBA00022729"/>
    </source>
</evidence>
<organism evidence="6">
    <name type="scientific">Caldilinea aerophila</name>
    <dbReference type="NCBI Taxonomy" id="133453"/>
    <lineage>
        <taxon>Bacteria</taxon>
        <taxon>Bacillati</taxon>
        <taxon>Chloroflexota</taxon>
        <taxon>Caldilineae</taxon>
        <taxon>Caldilineales</taxon>
        <taxon>Caldilineaceae</taxon>
        <taxon>Caldilinea</taxon>
    </lineage>
</organism>